<keyword evidence="2" id="KW-0547">Nucleotide-binding</keyword>
<dbReference type="PANTHER" id="PTHR43087:SF1">
    <property type="entry name" value="LAO_AO TRANSPORT SYSTEM ATPASE"/>
    <property type="match status" value="1"/>
</dbReference>
<dbReference type="CDD" id="cd03114">
    <property type="entry name" value="MMAA-like"/>
    <property type="match status" value="1"/>
</dbReference>
<dbReference type="GO" id="GO:0005525">
    <property type="term" value="F:GTP binding"/>
    <property type="evidence" value="ECO:0007669"/>
    <property type="project" value="UniProtKB-KW"/>
</dbReference>
<evidence type="ECO:0000313" key="7">
    <source>
        <dbReference type="EMBL" id="WKW15208.1"/>
    </source>
</evidence>
<accession>A0AA49Q719</accession>
<evidence type="ECO:0000256" key="1">
    <source>
        <dbReference type="ARBA" id="ARBA00009625"/>
    </source>
</evidence>
<dbReference type="NCBIfam" id="TIGR00750">
    <property type="entry name" value="lao"/>
    <property type="match status" value="1"/>
</dbReference>
<gene>
    <name evidence="6" type="primary">meaB</name>
    <name evidence="6" type="ORF">Strain138_001585</name>
    <name evidence="7" type="ORF">Strain318_001584</name>
</gene>
<dbReference type="Proteomes" id="UP001229955">
    <property type="component" value="Chromosome"/>
</dbReference>
<evidence type="ECO:0000256" key="4">
    <source>
        <dbReference type="ARBA" id="ARBA00023134"/>
    </source>
</evidence>
<evidence type="ECO:0000313" key="6">
    <source>
        <dbReference type="EMBL" id="WKW12301.1"/>
    </source>
</evidence>
<dbReference type="InterPro" id="IPR052040">
    <property type="entry name" value="GTPase/Isobutyryl-CoA_mutase"/>
</dbReference>
<name>A0AA49JUL5_9BACT</name>
<keyword evidence="8" id="KW-1185">Reference proteome</keyword>
<dbReference type="KEGG" id="pspc:Strain318_001584"/>
<dbReference type="RefSeq" id="WP_367885178.1">
    <property type="nucleotide sequence ID" value="NZ_CP130612.1"/>
</dbReference>
<keyword evidence="4" id="KW-0342">GTP-binding</keyword>
<dbReference type="Pfam" id="PF03308">
    <property type="entry name" value="MeaB"/>
    <property type="match status" value="1"/>
</dbReference>
<dbReference type="InterPro" id="IPR005129">
    <property type="entry name" value="GTPase_ArgK"/>
</dbReference>
<accession>A0AA49JUL5</accession>
<evidence type="ECO:0000313" key="8">
    <source>
        <dbReference type="Proteomes" id="UP001229955"/>
    </source>
</evidence>
<organism evidence="6">
    <name type="scientific">Pseudogemmatithrix spongiicola</name>
    <dbReference type="NCBI Taxonomy" id="3062599"/>
    <lineage>
        <taxon>Bacteria</taxon>
        <taxon>Pseudomonadati</taxon>
        <taxon>Gemmatimonadota</taxon>
        <taxon>Gemmatimonadia</taxon>
        <taxon>Gemmatimonadales</taxon>
        <taxon>Gemmatimonadaceae</taxon>
        <taxon>Pseudogemmatithrix</taxon>
    </lineage>
</organism>
<reference evidence="6" key="1">
    <citation type="submission" date="2023-07" db="EMBL/GenBank/DDBJ databases">
        <authorList>
            <person name="Haufschild T."/>
            <person name="Kallscheuer N."/>
            <person name="Hammer J."/>
            <person name="Kohn T."/>
            <person name="Kabuu M."/>
            <person name="Jogler M."/>
            <person name="Wohfarth N."/>
            <person name="Heuer A."/>
            <person name="Rohde M."/>
            <person name="van Teeseling M.C.F."/>
            <person name="Jogler C."/>
        </authorList>
    </citation>
    <scope>NUCLEOTIDE SEQUENCE</scope>
    <source>
        <strain evidence="6">Strain 138</strain>
        <strain evidence="7">Strain 318</strain>
    </source>
</reference>
<evidence type="ECO:0000256" key="2">
    <source>
        <dbReference type="ARBA" id="ARBA00022741"/>
    </source>
</evidence>
<dbReference type="InterPro" id="IPR027417">
    <property type="entry name" value="P-loop_NTPase"/>
</dbReference>
<keyword evidence="5" id="KW-0143">Chaperone</keyword>
<proteinExistence type="inferred from homology"/>
<keyword evidence="3" id="KW-0378">Hydrolase</keyword>
<dbReference type="PANTHER" id="PTHR43087">
    <property type="entry name" value="LYSINE/ARGININE/ORNITHINE TRANSPORT SYSTEM KINASE"/>
    <property type="match status" value="1"/>
</dbReference>
<comment type="similarity">
    <text evidence="1">Belongs to the SIMIBI class G3E GTPase family. ArgK/MeaB subfamily.</text>
</comment>
<evidence type="ECO:0000256" key="3">
    <source>
        <dbReference type="ARBA" id="ARBA00022801"/>
    </source>
</evidence>
<dbReference type="Gene3D" id="3.40.50.300">
    <property type="entry name" value="P-loop containing nucleotide triphosphate hydrolases"/>
    <property type="match status" value="1"/>
</dbReference>
<evidence type="ECO:0000256" key="5">
    <source>
        <dbReference type="ARBA" id="ARBA00023186"/>
    </source>
</evidence>
<dbReference type="EMBL" id="CP130613">
    <property type="protein sequence ID" value="WKW15208.1"/>
    <property type="molecule type" value="Genomic_DNA"/>
</dbReference>
<protein>
    <submittedName>
        <fullName evidence="6">Methylmalonyl Co-A mutase-associated GTPase MeaB</fullName>
    </submittedName>
</protein>
<dbReference type="AlphaFoldDB" id="A0AA49JUL5"/>
<dbReference type="SUPFAM" id="SSF52540">
    <property type="entry name" value="P-loop containing nucleoside triphosphate hydrolases"/>
    <property type="match status" value="1"/>
</dbReference>
<dbReference type="EMBL" id="CP130612">
    <property type="protein sequence ID" value="WKW12301.1"/>
    <property type="molecule type" value="Genomic_DNA"/>
</dbReference>
<dbReference type="GO" id="GO:0003924">
    <property type="term" value="F:GTPase activity"/>
    <property type="evidence" value="ECO:0007669"/>
    <property type="project" value="InterPro"/>
</dbReference>
<sequence>MNETLLADLFNGRKVAMARAVSIIEDRRRGWEALLAACHPRVGTARRVGITGPPGAGKSTLTTLLAEAYLAQGLRVGVVAVDPTSPFTGGALLGDRVRMERVALHENVFIRSMATRGSLGGLASATREVCDVLDAAGVDRILVETVGVGQSELDIARLADTSAVVLVPESGDSIQTLKAGVMEIADLFVVNKADRPGADRLRNDIELMLGLRTGATMRDVPAHHGVDLKRLNPAKVAREAAKANDEQSWTPPVLRTIGATGEGVPEFMDALERHFAYLEASGTLQRRRRARLRERVVEAVEQRLRARLWRDAAVNEWLDGRIPALERGETTPLAEAEALIKRAVAAGTLTGTD</sequence>